<dbReference type="AlphaFoldDB" id="E1YGG2"/>
<gene>
    <name evidence="1" type="ORF">N47_J06370</name>
</gene>
<sequence>MVKVKAGDNFNHRNTFSILKIAASLRAKFESNAKDRPE</sequence>
<accession>E1YGG2</accession>
<protein>
    <submittedName>
        <fullName evidence="1">Uncharacterized protein</fullName>
    </submittedName>
</protein>
<name>E1YGG2_9BACT</name>
<dbReference type="EMBL" id="FR695872">
    <property type="protein sequence ID" value="CBX29656.1"/>
    <property type="molecule type" value="Genomic_DNA"/>
</dbReference>
<reference evidence="1" key="1">
    <citation type="journal article" date="2011" name="Environ. Microbiol.">
        <title>Genomic insights into the metabolic potential of the polycyclic aromatic hydrocarbon degrading sulfate-reducing Deltaproteobacterium N47.</title>
        <authorList>
            <person name="Bergmann F."/>
            <person name="Selesi D."/>
            <person name="Weinmaier T."/>
            <person name="Tischler P."/>
            <person name="Rattei T."/>
            <person name="Meckenstock R.U."/>
        </authorList>
    </citation>
    <scope>NUCLEOTIDE SEQUENCE</scope>
</reference>
<proteinExistence type="predicted"/>
<organism evidence="1">
    <name type="scientific">uncultured Desulfobacterium sp</name>
    <dbReference type="NCBI Taxonomy" id="201089"/>
    <lineage>
        <taxon>Bacteria</taxon>
        <taxon>Pseudomonadati</taxon>
        <taxon>Thermodesulfobacteriota</taxon>
        <taxon>Desulfobacteria</taxon>
        <taxon>Desulfobacterales</taxon>
        <taxon>Desulfobacteriaceae</taxon>
        <taxon>Desulfobacterium</taxon>
        <taxon>environmental samples</taxon>
    </lineage>
</organism>
<evidence type="ECO:0000313" key="1">
    <source>
        <dbReference type="EMBL" id="CBX29656.1"/>
    </source>
</evidence>